<dbReference type="Pfam" id="PF13456">
    <property type="entry name" value="RVT_3"/>
    <property type="match status" value="1"/>
</dbReference>
<accession>B9S0Q5</accession>
<name>B9S0Q5_RICCO</name>
<dbReference type="InParanoid" id="B9S0Q5"/>
<gene>
    <name evidence="2" type="ORF">RCOM_1695130</name>
</gene>
<evidence type="ECO:0000313" key="2">
    <source>
        <dbReference type="EMBL" id="EEF42823.1"/>
    </source>
</evidence>
<reference evidence="3" key="1">
    <citation type="journal article" date="2010" name="Nat. Biotechnol.">
        <title>Draft genome sequence of the oilseed species Ricinus communis.</title>
        <authorList>
            <person name="Chan A.P."/>
            <person name="Crabtree J."/>
            <person name="Zhao Q."/>
            <person name="Lorenzi H."/>
            <person name="Orvis J."/>
            <person name="Puiu D."/>
            <person name="Melake-Berhan A."/>
            <person name="Jones K.M."/>
            <person name="Redman J."/>
            <person name="Chen G."/>
            <person name="Cahoon E.B."/>
            <person name="Gedil M."/>
            <person name="Stanke M."/>
            <person name="Haas B.J."/>
            <person name="Wortman J.R."/>
            <person name="Fraser-Liggett C.M."/>
            <person name="Ravel J."/>
            <person name="Rabinowicz P.D."/>
        </authorList>
    </citation>
    <scope>NUCLEOTIDE SEQUENCE [LARGE SCALE GENOMIC DNA]</scope>
    <source>
        <strain evidence="3">cv. Hale</strain>
    </source>
</reference>
<dbReference type="EMBL" id="EQ973838">
    <property type="protein sequence ID" value="EEF42823.1"/>
    <property type="molecule type" value="Genomic_DNA"/>
</dbReference>
<feature type="domain" description="RNase H type-1" evidence="1">
    <location>
        <begin position="42"/>
        <end position="99"/>
    </location>
</feature>
<dbReference type="GO" id="GO:0003676">
    <property type="term" value="F:nucleic acid binding"/>
    <property type="evidence" value="ECO:0007669"/>
    <property type="project" value="InterPro"/>
</dbReference>
<organism evidence="2 3">
    <name type="scientific">Ricinus communis</name>
    <name type="common">Castor bean</name>
    <dbReference type="NCBI Taxonomy" id="3988"/>
    <lineage>
        <taxon>Eukaryota</taxon>
        <taxon>Viridiplantae</taxon>
        <taxon>Streptophyta</taxon>
        <taxon>Embryophyta</taxon>
        <taxon>Tracheophyta</taxon>
        <taxon>Spermatophyta</taxon>
        <taxon>Magnoliopsida</taxon>
        <taxon>eudicotyledons</taxon>
        <taxon>Gunneridae</taxon>
        <taxon>Pentapetalae</taxon>
        <taxon>rosids</taxon>
        <taxon>fabids</taxon>
        <taxon>Malpighiales</taxon>
        <taxon>Euphorbiaceae</taxon>
        <taxon>Acalyphoideae</taxon>
        <taxon>Acalypheae</taxon>
        <taxon>Ricinus</taxon>
    </lineage>
</organism>
<dbReference type="InterPro" id="IPR002156">
    <property type="entry name" value="RNaseH_domain"/>
</dbReference>
<evidence type="ECO:0000259" key="1">
    <source>
        <dbReference type="Pfam" id="PF13456"/>
    </source>
</evidence>
<sequence>MEQILLEPLEKTMWNSLPHPSIMKINCDIAVKYPKTLELLVWWSGNVLYALGRKIQGTSSPTTLEALAIREAVDFRISKGCMRVIIESDCRDLSKLSTETKPFL</sequence>
<dbReference type="AlphaFoldDB" id="B9S0Q5"/>
<evidence type="ECO:0000313" key="3">
    <source>
        <dbReference type="Proteomes" id="UP000008311"/>
    </source>
</evidence>
<proteinExistence type="predicted"/>
<dbReference type="Proteomes" id="UP000008311">
    <property type="component" value="Unassembled WGS sequence"/>
</dbReference>
<dbReference type="GO" id="GO:0004523">
    <property type="term" value="F:RNA-DNA hybrid ribonuclease activity"/>
    <property type="evidence" value="ECO:0007669"/>
    <property type="project" value="InterPro"/>
</dbReference>
<protein>
    <recommendedName>
        <fullName evidence="1">RNase H type-1 domain-containing protein</fullName>
    </recommendedName>
</protein>
<keyword evidence="3" id="KW-1185">Reference proteome</keyword>